<dbReference type="Gene3D" id="3.40.1000.10">
    <property type="entry name" value="Mog1/PsbP, alpha/beta/alpha sandwich"/>
    <property type="match status" value="1"/>
</dbReference>
<dbReference type="AlphaFoldDB" id="A0A1Y1VKW1"/>
<evidence type="ECO:0000313" key="4">
    <source>
        <dbReference type="EMBL" id="ORX58398.1"/>
    </source>
</evidence>
<accession>A0A1Y1VKW1</accession>
<comment type="caution">
    <text evidence="4">The sequence shown here is derived from an EMBL/GenBank/DDBJ whole genome shotgun (WGS) entry which is preliminary data.</text>
</comment>
<dbReference type="Pfam" id="PF04603">
    <property type="entry name" value="Mog1"/>
    <property type="match status" value="1"/>
</dbReference>
<dbReference type="GO" id="GO:0006606">
    <property type="term" value="P:protein import into nucleus"/>
    <property type="evidence" value="ECO:0007669"/>
    <property type="project" value="EnsemblFungi"/>
</dbReference>
<dbReference type="SUPFAM" id="SSF55724">
    <property type="entry name" value="Mog1p/PsbP-like"/>
    <property type="match status" value="1"/>
</dbReference>
<sequence>MQRELFGGAITAVIPEAFRDASIIREVPDNQEVYVDINTDQSIIVELLEQAEEASNDECGLYHFKQLAEDNNAENFEIIKNEDIISQDIPNIKIESIKKLVLGKQIISKFNEKDPDAQNIVNIYLAVIRVPSIETDMLISYNCPVYIGSKSSSRTQSKEGQETISDELFKQLIKSFNVVDWELFN</sequence>
<organism evidence="4 5">
    <name type="scientific">Piromyces finnis</name>
    <dbReference type="NCBI Taxonomy" id="1754191"/>
    <lineage>
        <taxon>Eukaryota</taxon>
        <taxon>Fungi</taxon>
        <taxon>Fungi incertae sedis</taxon>
        <taxon>Chytridiomycota</taxon>
        <taxon>Chytridiomycota incertae sedis</taxon>
        <taxon>Neocallimastigomycetes</taxon>
        <taxon>Neocallimastigales</taxon>
        <taxon>Neocallimastigaceae</taxon>
        <taxon>Piromyces</taxon>
    </lineage>
</organism>
<evidence type="ECO:0000256" key="2">
    <source>
        <dbReference type="ARBA" id="ARBA00022448"/>
    </source>
</evidence>
<dbReference type="InterPro" id="IPR007681">
    <property type="entry name" value="Mog1"/>
</dbReference>
<keyword evidence="2" id="KW-0813">Transport</keyword>
<gene>
    <name evidence="4" type="ORF">BCR36DRAFT_408916</name>
</gene>
<proteinExistence type="inferred from homology"/>
<dbReference type="STRING" id="1754191.A0A1Y1VKW1"/>
<reference evidence="4 5" key="1">
    <citation type="submission" date="2016-08" db="EMBL/GenBank/DDBJ databases">
        <title>Genomes of anaerobic fungi encode conserved fungal cellulosomes for biomass hydrolysis.</title>
        <authorList>
            <consortium name="DOE Joint Genome Institute"/>
            <person name="Haitjema C.H."/>
            <person name="Gilmore S.P."/>
            <person name="Henske J.K."/>
            <person name="Solomon K.V."/>
            <person name="De Groot R."/>
            <person name="Kuo A."/>
            <person name="Mondo S.J."/>
            <person name="Salamov A.A."/>
            <person name="Labutti K."/>
            <person name="Zhao Z."/>
            <person name="Chiniquy J."/>
            <person name="Barry K."/>
            <person name="Brewer H.M."/>
            <person name="Purvine S.O."/>
            <person name="Wright A.T."/>
            <person name="Boxma B."/>
            <person name="Van Alen T."/>
            <person name="Hackstein J.H."/>
            <person name="Baker S.E."/>
            <person name="Grigoriev I.V."/>
            <person name="O'Malley M.A."/>
        </authorList>
    </citation>
    <scope>NUCLEOTIDE SEQUENCE [LARGE SCALE GENOMIC DNA]</scope>
    <source>
        <strain evidence="5">finn</strain>
    </source>
</reference>
<evidence type="ECO:0000313" key="5">
    <source>
        <dbReference type="Proteomes" id="UP000193719"/>
    </source>
</evidence>
<dbReference type="PANTHER" id="PTHR15837">
    <property type="entry name" value="RAN GUANINE NUCLEOTIDE RELEASE FACTOR"/>
    <property type="match status" value="1"/>
</dbReference>
<protein>
    <submittedName>
        <fullName evidence="4">Mog1p/PsbP-like protein</fullName>
    </submittedName>
</protein>
<dbReference type="GO" id="GO:0031267">
    <property type="term" value="F:small GTPase binding"/>
    <property type="evidence" value="ECO:0007669"/>
    <property type="project" value="EnsemblFungi"/>
</dbReference>
<dbReference type="PANTHER" id="PTHR15837:SF0">
    <property type="entry name" value="RAN GUANINE NUCLEOTIDE RELEASE FACTOR"/>
    <property type="match status" value="1"/>
</dbReference>
<keyword evidence="3" id="KW-0653">Protein transport</keyword>
<evidence type="ECO:0000256" key="3">
    <source>
        <dbReference type="ARBA" id="ARBA00022927"/>
    </source>
</evidence>
<name>A0A1Y1VKW1_9FUNG</name>
<evidence type="ECO:0000256" key="1">
    <source>
        <dbReference type="ARBA" id="ARBA00010307"/>
    </source>
</evidence>
<reference evidence="4 5" key="2">
    <citation type="submission" date="2016-08" db="EMBL/GenBank/DDBJ databases">
        <title>Pervasive Adenine N6-methylation of Active Genes in Fungi.</title>
        <authorList>
            <consortium name="DOE Joint Genome Institute"/>
            <person name="Mondo S.J."/>
            <person name="Dannebaum R.O."/>
            <person name="Kuo R.C."/>
            <person name="Labutti K."/>
            <person name="Haridas S."/>
            <person name="Kuo A."/>
            <person name="Salamov A."/>
            <person name="Ahrendt S.R."/>
            <person name="Lipzen A."/>
            <person name="Sullivan W."/>
            <person name="Andreopoulos W.B."/>
            <person name="Clum A."/>
            <person name="Lindquist E."/>
            <person name="Daum C."/>
            <person name="Ramamoorthy G.K."/>
            <person name="Gryganskyi A."/>
            <person name="Culley D."/>
            <person name="Magnuson J.K."/>
            <person name="James T.Y."/>
            <person name="O'Malley M.A."/>
            <person name="Stajich J.E."/>
            <person name="Spatafora J.W."/>
            <person name="Visel A."/>
            <person name="Grigoriev I.V."/>
        </authorList>
    </citation>
    <scope>NUCLEOTIDE SEQUENCE [LARGE SCALE GENOMIC DNA]</scope>
    <source>
        <strain evidence="5">finn</strain>
    </source>
</reference>
<dbReference type="InterPro" id="IPR016123">
    <property type="entry name" value="Mog1/PsbP_a/b/a-sand"/>
</dbReference>
<comment type="similarity">
    <text evidence="1">Belongs to the MOG1 family.</text>
</comment>
<keyword evidence="5" id="KW-1185">Reference proteome</keyword>
<dbReference type="OrthoDB" id="10255285at2759"/>
<dbReference type="GO" id="GO:0005085">
    <property type="term" value="F:guanyl-nucleotide exchange factor activity"/>
    <property type="evidence" value="ECO:0007669"/>
    <property type="project" value="TreeGrafter"/>
</dbReference>
<dbReference type="Proteomes" id="UP000193719">
    <property type="component" value="Unassembled WGS sequence"/>
</dbReference>
<dbReference type="EMBL" id="MCFH01000004">
    <property type="protein sequence ID" value="ORX58398.1"/>
    <property type="molecule type" value="Genomic_DNA"/>
</dbReference>
<dbReference type="GO" id="GO:0005634">
    <property type="term" value="C:nucleus"/>
    <property type="evidence" value="ECO:0007669"/>
    <property type="project" value="EnsemblFungi"/>
</dbReference>